<protein>
    <submittedName>
        <fullName evidence="3">Uncharacterized protein</fullName>
    </submittedName>
</protein>
<keyword evidence="2" id="KW-0812">Transmembrane</keyword>
<evidence type="ECO:0000256" key="1">
    <source>
        <dbReference type="ARBA" id="ARBA00023115"/>
    </source>
</evidence>
<dbReference type="SUPFAM" id="SSF53335">
    <property type="entry name" value="S-adenosyl-L-methionine-dependent methyltransferases"/>
    <property type="match status" value="1"/>
</dbReference>
<feature type="transmembrane region" description="Helical" evidence="2">
    <location>
        <begin position="78"/>
        <end position="97"/>
    </location>
</feature>
<dbReference type="Gene3D" id="3.40.50.150">
    <property type="entry name" value="Vaccinia Virus protein VP39"/>
    <property type="match status" value="1"/>
</dbReference>
<name>A0A3B1CM79_9ZZZZ</name>
<evidence type="ECO:0000256" key="2">
    <source>
        <dbReference type="SAM" id="Phobius"/>
    </source>
</evidence>
<gene>
    <name evidence="3" type="ORF">MNBD_NITROSPINAE04-2711</name>
</gene>
<dbReference type="AlphaFoldDB" id="A0A3B1CM79"/>
<accession>A0A3B1CM79</accession>
<feature type="transmembrane region" description="Helical" evidence="2">
    <location>
        <begin position="450"/>
        <end position="469"/>
    </location>
</feature>
<feature type="transmembrane region" description="Helical" evidence="2">
    <location>
        <begin position="12"/>
        <end position="32"/>
    </location>
</feature>
<feature type="transmembrane region" description="Helical" evidence="2">
    <location>
        <begin position="270"/>
        <end position="291"/>
    </location>
</feature>
<organism evidence="3">
    <name type="scientific">hydrothermal vent metagenome</name>
    <dbReference type="NCBI Taxonomy" id="652676"/>
    <lineage>
        <taxon>unclassified sequences</taxon>
        <taxon>metagenomes</taxon>
        <taxon>ecological metagenomes</taxon>
    </lineage>
</organism>
<dbReference type="InterPro" id="IPR011990">
    <property type="entry name" value="TPR-like_helical_dom_sf"/>
</dbReference>
<dbReference type="InterPro" id="IPR019734">
    <property type="entry name" value="TPR_rpt"/>
</dbReference>
<evidence type="ECO:0000313" key="3">
    <source>
        <dbReference type="EMBL" id="VAX19975.1"/>
    </source>
</evidence>
<dbReference type="Gene3D" id="1.25.40.10">
    <property type="entry name" value="Tetratricopeptide repeat domain"/>
    <property type="match status" value="1"/>
</dbReference>
<dbReference type="Pfam" id="PF01564">
    <property type="entry name" value="Spermine_synth"/>
    <property type="match status" value="1"/>
</dbReference>
<dbReference type="EMBL" id="UOGA01000166">
    <property type="protein sequence ID" value="VAX19975.1"/>
    <property type="molecule type" value="Genomic_DNA"/>
</dbReference>
<dbReference type="SUPFAM" id="SSF103473">
    <property type="entry name" value="MFS general substrate transporter"/>
    <property type="match status" value="1"/>
</dbReference>
<feature type="transmembrane region" description="Helical" evidence="2">
    <location>
        <begin position="164"/>
        <end position="188"/>
    </location>
</feature>
<dbReference type="GO" id="GO:0006596">
    <property type="term" value="P:polyamine biosynthetic process"/>
    <property type="evidence" value="ECO:0007669"/>
    <property type="project" value="UniProtKB-KW"/>
</dbReference>
<feature type="transmembrane region" description="Helical" evidence="2">
    <location>
        <begin position="38"/>
        <end position="66"/>
    </location>
</feature>
<dbReference type="InterPro" id="IPR029063">
    <property type="entry name" value="SAM-dependent_MTases_sf"/>
</dbReference>
<dbReference type="PANTHER" id="PTHR43317">
    <property type="entry name" value="THERMOSPERMINE SYNTHASE ACAULIS5"/>
    <property type="match status" value="1"/>
</dbReference>
<keyword evidence="1" id="KW-0620">Polyamine biosynthesis</keyword>
<dbReference type="SUPFAM" id="SSF48452">
    <property type="entry name" value="TPR-like"/>
    <property type="match status" value="1"/>
</dbReference>
<feature type="transmembrane region" description="Helical" evidence="2">
    <location>
        <begin position="397"/>
        <end position="420"/>
    </location>
</feature>
<feature type="transmembrane region" description="Helical" evidence="2">
    <location>
        <begin position="303"/>
        <end position="326"/>
    </location>
</feature>
<dbReference type="PANTHER" id="PTHR43317:SF1">
    <property type="entry name" value="THERMOSPERMINE SYNTHASE ACAULIS5"/>
    <property type="match status" value="1"/>
</dbReference>
<feature type="transmembrane region" description="Helical" evidence="2">
    <location>
        <begin position="194"/>
        <end position="217"/>
    </location>
</feature>
<proteinExistence type="predicted"/>
<feature type="transmembrane region" description="Helical" evidence="2">
    <location>
        <begin position="238"/>
        <end position="258"/>
    </location>
</feature>
<reference evidence="3" key="1">
    <citation type="submission" date="2018-06" db="EMBL/GenBank/DDBJ databases">
        <authorList>
            <person name="Zhirakovskaya E."/>
        </authorList>
    </citation>
    <scope>NUCLEOTIDE SEQUENCE</scope>
</reference>
<dbReference type="CDD" id="cd02440">
    <property type="entry name" value="AdoMet_MTases"/>
    <property type="match status" value="1"/>
</dbReference>
<keyword evidence="2" id="KW-0472">Membrane</keyword>
<keyword evidence="2" id="KW-1133">Transmembrane helix</keyword>
<feature type="transmembrane region" description="Helical" evidence="2">
    <location>
        <begin position="426"/>
        <end position="443"/>
    </location>
</feature>
<dbReference type="NCBIfam" id="NF037959">
    <property type="entry name" value="MFS_SpdSyn"/>
    <property type="match status" value="1"/>
</dbReference>
<feature type="transmembrane region" description="Helical" evidence="2">
    <location>
        <begin position="117"/>
        <end position="144"/>
    </location>
</feature>
<sequence length="982" mass="107111">MTQTNQLSFTHFVILALFFVSGAVGLAYEIVWVRQLSLFLGVSIYAVSAVLVAFMGGLGIGAELFGRLLDRGFSPVRMYSVLEISLAVYVLLFPVTLDILETVSVFAHGGQEGISLYIIFLRFALAVCALLIPTILMGGTLPALVKYFSTITNKSHGSLAGSLYAVNTIGAMTGCIAAGFAMIEIFGLTGSLRIGASLNLFCGAAAWLIAGETVWKTDRPDDKTRQQKSKKQNPRQESLPLVFYAITGFCALALELLWTRTLSLLLNNTTYAFTLVLAVFLFGIAAGSAIASRARINSQEKSFYLFASAMIGIGMMALLSLVGMALNQSVVGMFSALFSASGWIADSLPGGEPMVSAILFSLIIVTPCTLIMGACFPLAIGTGAPGKERIAGQVGRYYAVNIIGSVAGSLAAGYFLIPMIGVQKSIVAISAVAMLSGLTLMFIKAPRRRVFATVTTFIFAVGPTAFIIYSPDIAYRLSSQKLDIGSEVEFYEEGPAATVLVSSQYTDLSVGRKPIKRIWINGDPIAGAFREALQLEKLQAHIPLLLHPGPENALVICFGTGSTVGAALAHGLKEVTALDISREVFHAAPFFKDGNLDVANSARVKMVEEDGRNFLLTTRRKFDFITAEPPPPSNAGIVSLYTKEFYELCKIRLAENGLVSQWIPIHHMSLDDIKSLVAAFVDVFPNSAMWYTKWDIIMIGSDKKIVLDSGSIAEKMNSPQVEASLAEIGVYNVDNLLSKYMMGPKGLQRFIGGAAPVTDDLPTVEFTAPRVQSRGVMIKGENLSAILKNREFPEVVFGSGEEMKKFKKYFVSQNYFYLGQVDRNNNNMARAASHYDAALRVEQDNNDARYAYLSLNLVTLYSALDHKRSGLGLSMLKETEKLDKERLFSPQLKYLKGMFFAQAGREVEGARQLEEAIRLDSDYFMAIVNLAGLYNTKLNRPEKARELYAQAIKTKSSKTEKRLVLEAMEKLPAVEPVTMFNQ</sequence>
<feature type="transmembrane region" description="Helical" evidence="2">
    <location>
        <begin position="354"/>
        <end position="376"/>
    </location>
</feature>
<dbReference type="InterPro" id="IPR036259">
    <property type="entry name" value="MFS_trans_sf"/>
</dbReference>
<dbReference type="PROSITE" id="PS50005">
    <property type="entry name" value="TPR"/>
    <property type="match status" value="1"/>
</dbReference>